<evidence type="ECO:0000256" key="1">
    <source>
        <dbReference type="ARBA" id="ARBA00004651"/>
    </source>
</evidence>
<name>A0A261SE45_9BORD</name>
<keyword evidence="4 7" id="KW-0812">Transmembrane</keyword>
<evidence type="ECO:0000256" key="5">
    <source>
        <dbReference type="ARBA" id="ARBA00022989"/>
    </source>
</evidence>
<evidence type="ECO:0000256" key="8">
    <source>
        <dbReference type="SAM" id="SignalP"/>
    </source>
</evidence>
<dbReference type="Pfam" id="PF00528">
    <property type="entry name" value="BPD_transp_1"/>
    <property type="match status" value="1"/>
</dbReference>
<evidence type="ECO:0000259" key="9">
    <source>
        <dbReference type="PROSITE" id="PS50928"/>
    </source>
</evidence>
<dbReference type="PANTHER" id="PTHR43386:SF1">
    <property type="entry name" value="D,D-DIPEPTIDE TRANSPORT SYSTEM PERMEASE PROTEIN DDPC-RELATED"/>
    <property type="match status" value="1"/>
</dbReference>
<keyword evidence="2 7" id="KW-0813">Transport</keyword>
<evidence type="ECO:0000313" key="11">
    <source>
        <dbReference type="Proteomes" id="UP000216020"/>
    </source>
</evidence>
<keyword evidence="8" id="KW-0732">Signal</keyword>
<feature type="transmembrane region" description="Helical" evidence="7">
    <location>
        <begin position="65"/>
        <end position="90"/>
    </location>
</feature>
<evidence type="ECO:0000256" key="3">
    <source>
        <dbReference type="ARBA" id="ARBA00022475"/>
    </source>
</evidence>
<accession>A0A261SE45</accession>
<feature type="signal peptide" evidence="8">
    <location>
        <begin position="1"/>
        <end position="24"/>
    </location>
</feature>
<dbReference type="EMBL" id="NEVM01000002">
    <property type="protein sequence ID" value="OZI34643.1"/>
    <property type="molecule type" value="Genomic_DNA"/>
</dbReference>
<evidence type="ECO:0000313" key="10">
    <source>
        <dbReference type="EMBL" id="OZI34643.1"/>
    </source>
</evidence>
<dbReference type="InterPro" id="IPR050366">
    <property type="entry name" value="BP-dependent_transpt_permease"/>
</dbReference>
<dbReference type="GO" id="GO:0055085">
    <property type="term" value="P:transmembrane transport"/>
    <property type="evidence" value="ECO:0007669"/>
    <property type="project" value="InterPro"/>
</dbReference>
<dbReference type="CDD" id="cd06261">
    <property type="entry name" value="TM_PBP2"/>
    <property type="match status" value="1"/>
</dbReference>
<evidence type="ECO:0000256" key="7">
    <source>
        <dbReference type="RuleBase" id="RU363032"/>
    </source>
</evidence>
<feature type="chain" id="PRO_5012198836" evidence="8">
    <location>
        <begin position="25"/>
        <end position="264"/>
    </location>
</feature>
<dbReference type="InterPro" id="IPR000515">
    <property type="entry name" value="MetI-like"/>
</dbReference>
<keyword evidence="6 7" id="KW-0472">Membrane</keyword>
<feature type="domain" description="ABC transmembrane type-1" evidence="9">
    <location>
        <begin position="61"/>
        <end position="250"/>
    </location>
</feature>
<evidence type="ECO:0000256" key="2">
    <source>
        <dbReference type="ARBA" id="ARBA00022448"/>
    </source>
</evidence>
<evidence type="ECO:0000256" key="4">
    <source>
        <dbReference type="ARBA" id="ARBA00022692"/>
    </source>
</evidence>
<dbReference type="RefSeq" id="WP_094853633.1">
    <property type="nucleotide sequence ID" value="NZ_NEVM01000002.1"/>
</dbReference>
<dbReference type="SUPFAM" id="SSF161098">
    <property type="entry name" value="MetI-like"/>
    <property type="match status" value="1"/>
</dbReference>
<keyword evidence="11" id="KW-1185">Reference proteome</keyword>
<comment type="similarity">
    <text evidence="7">Belongs to the binding-protein-dependent transport system permease family.</text>
</comment>
<dbReference type="PROSITE" id="PS50928">
    <property type="entry name" value="ABC_TM1"/>
    <property type="match status" value="1"/>
</dbReference>
<dbReference type="GO" id="GO:0005886">
    <property type="term" value="C:plasma membrane"/>
    <property type="evidence" value="ECO:0007669"/>
    <property type="project" value="UniProtKB-SubCell"/>
</dbReference>
<sequence>MRTFSCLFLVIVASSLFASWVAGSDPNAIDLAATLQPPGIAHWFGTDQMGRDVFARTLYGGRVSLLIAFCAVVLAGFFGALAGILAAYIGGRFDGALMRIVDVQYSLPPIFLAMLIVGLLGPSTLNIIVVVTLANWGRFARIIRAEALSLRERDFVLVARLLGASPVNVAWRHLLPNVRDTFVVLLTMDVGLIIFMEAALSFLGLGIQPPDPSWGGMIAEGRNYLDSAWWMSALPGLVLFATVLSTNQIGEAYRRRTQSFGVFR</sequence>
<dbReference type="InterPro" id="IPR035906">
    <property type="entry name" value="MetI-like_sf"/>
</dbReference>
<comment type="caution">
    <text evidence="10">The sequence shown here is derived from an EMBL/GenBank/DDBJ whole genome shotgun (WGS) entry which is preliminary data.</text>
</comment>
<keyword evidence="3" id="KW-1003">Cell membrane</keyword>
<organism evidence="10 11">
    <name type="scientific">Bordetella genomosp. 10</name>
    <dbReference type="NCBI Taxonomy" id="1416804"/>
    <lineage>
        <taxon>Bacteria</taxon>
        <taxon>Pseudomonadati</taxon>
        <taxon>Pseudomonadota</taxon>
        <taxon>Betaproteobacteria</taxon>
        <taxon>Burkholderiales</taxon>
        <taxon>Alcaligenaceae</taxon>
        <taxon>Bordetella</taxon>
    </lineage>
</organism>
<reference evidence="11" key="1">
    <citation type="submission" date="2017-05" db="EMBL/GenBank/DDBJ databases">
        <title>Complete and WGS of Bordetella genogroups.</title>
        <authorList>
            <person name="Spilker T."/>
            <person name="Lipuma J."/>
        </authorList>
    </citation>
    <scope>NUCLEOTIDE SEQUENCE [LARGE SCALE GENOMIC DNA]</scope>
    <source>
        <strain evidence="11">AU16122</strain>
    </source>
</reference>
<dbReference type="PANTHER" id="PTHR43386">
    <property type="entry name" value="OLIGOPEPTIDE TRANSPORT SYSTEM PERMEASE PROTEIN APPC"/>
    <property type="match status" value="1"/>
</dbReference>
<evidence type="ECO:0000256" key="6">
    <source>
        <dbReference type="ARBA" id="ARBA00023136"/>
    </source>
</evidence>
<dbReference type="OrthoDB" id="9783218at2"/>
<feature type="transmembrane region" description="Helical" evidence="7">
    <location>
        <begin position="28"/>
        <end position="45"/>
    </location>
</feature>
<dbReference type="Proteomes" id="UP000216020">
    <property type="component" value="Unassembled WGS sequence"/>
</dbReference>
<protein>
    <submittedName>
        <fullName evidence="10">Peptide ABC transporter permease</fullName>
    </submittedName>
</protein>
<feature type="transmembrane region" description="Helical" evidence="7">
    <location>
        <begin position="227"/>
        <end position="246"/>
    </location>
</feature>
<feature type="transmembrane region" description="Helical" evidence="7">
    <location>
        <begin position="182"/>
        <end position="207"/>
    </location>
</feature>
<keyword evidence="5 7" id="KW-1133">Transmembrane helix</keyword>
<dbReference type="Gene3D" id="1.10.3720.10">
    <property type="entry name" value="MetI-like"/>
    <property type="match status" value="1"/>
</dbReference>
<proteinExistence type="inferred from homology"/>
<gene>
    <name evidence="10" type="ORF">CAL29_14215</name>
</gene>
<feature type="transmembrane region" description="Helical" evidence="7">
    <location>
        <begin position="110"/>
        <end position="134"/>
    </location>
</feature>
<dbReference type="AlphaFoldDB" id="A0A261SE45"/>
<comment type="subcellular location">
    <subcellularLocation>
        <location evidence="1 7">Cell membrane</location>
        <topology evidence="1 7">Multi-pass membrane protein</topology>
    </subcellularLocation>
</comment>